<dbReference type="Pfam" id="PF06691">
    <property type="entry name" value="DUF1189"/>
    <property type="match status" value="1"/>
</dbReference>
<accession>A0A0X8FKC8</accession>
<keyword evidence="2" id="KW-1185">Reference proteome</keyword>
<proteinExistence type="predicted"/>
<evidence type="ECO:0000313" key="2">
    <source>
        <dbReference type="Proteomes" id="UP000062260"/>
    </source>
</evidence>
<reference evidence="1 2" key="1">
    <citation type="journal article" date="2016" name="Genome Announc.">
        <title>Complete Genome Sequences of Aerococcus christensenii CCUG 28831T, Aerococcus sanguinicola CCUG 43001T, Aerococcus urinae CCUG 36881T, Aerococcus urinaeequi CCUG 28094T, Aerococcus urinaehominis CCUG 42038 BT, and Aerococcus viridans CCUG 4311T.</title>
        <authorList>
            <person name="Carkaci D."/>
            <person name="Dargis R."/>
            <person name="Nielsen X.C."/>
            <person name="Skovgaard O."/>
            <person name="Fuursted K."/>
            <person name="Christensen J.J."/>
        </authorList>
    </citation>
    <scope>NUCLEOTIDE SEQUENCE [LARGE SCALE GENOMIC DNA]</scope>
    <source>
        <strain evidence="1 2">CCUG42038B</strain>
    </source>
</reference>
<evidence type="ECO:0000313" key="1">
    <source>
        <dbReference type="EMBL" id="AMB98923.1"/>
    </source>
</evidence>
<dbReference type="InterPro" id="IPR009574">
    <property type="entry name" value="DUF1189"/>
</dbReference>
<dbReference type="KEGG" id="auh:AWM75_02450"/>
<organism evidence="1 2">
    <name type="scientific">Aerococcus urinaehominis</name>
    <dbReference type="NCBI Taxonomy" id="128944"/>
    <lineage>
        <taxon>Bacteria</taxon>
        <taxon>Bacillati</taxon>
        <taxon>Bacillota</taxon>
        <taxon>Bacilli</taxon>
        <taxon>Lactobacillales</taxon>
        <taxon>Aerococcaceae</taxon>
        <taxon>Aerococcus</taxon>
    </lineage>
</organism>
<name>A0A0X8FKC8_9LACT</name>
<sequence length="120" mass="13534">MGITAGQDYGSLPFEFNSHHLASLIREATQARLSNYLLVFLSLFIFAYLRFALISFFTSLIAKILLADQKKAWSVTLLAMTTPLCILSLINLFLGLLPFQDAILIAVTLFRVRQLKNLRP</sequence>
<dbReference type="AlphaFoldDB" id="A0A0X8FKC8"/>
<gene>
    <name evidence="1" type="ORF">AWM75_02450</name>
</gene>
<reference evidence="2" key="2">
    <citation type="submission" date="2016-01" db="EMBL/GenBank/DDBJ databases">
        <title>Six Aerococcus type strain genome sequencing and assembly using PacBio and Illumina Hiseq.</title>
        <authorList>
            <person name="Carkaci D."/>
            <person name="Dargis R."/>
            <person name="Nielsen X.C."/>
            <person name="Skovgaard O."/>
            <person name="Fuursted K."/>
            <person name="Christensen J.J."/>
        </authorList>
    </citation>
    <scope>NUCLEOTIDE SEQUENCE [LARGE SCALE GENOMIC DNA]</scope>
    <source>
        <strain evidence="2">CCUG42038B</strain>
    </source>
</reference>
<dbReference type="Proteomes" id="UP000062260">
    <property type="component" value="Chromosome"/>
</dbReference>
<dbReference type="EMBL" id="CP014163">
    <property type="protein sequence ID" value="AMB98923.1"/>
    <property type="molecule type" value="Genomic_DNA"/>
</dbReference>
<protein>
    <submittedName>
        <fullName evidence="1">Uncharacterized protein</fullName>
    </submittedName>
</protein>